<name>Q7UKX4_RHOBA</name>
<sequence>MLTPLQPHCCPSQSRTVVLNCLRGWVASQKSGMRMKGTSASLLSAVEDQRDRLFESQDGLAGNAARRNN</sequence>
<dbReference type="EMBL" id="BX294150">
    <property type="protein sequence ID" value="CAD76506.1"/>
    <property type="molecule type" value="Genomic_DNA"/>
</dbReference>
<dbReference type="EnsemblBacteria" id="CAD76506">
    <property type="protein sequence ID" value="CAD76506"/>
    <property type="gene ID" value="RB9877"/>
</dbReference>
<protein>
    <submittedName>
        <fullName evidence="1">Uncharacterized protein</fullName>
    </submittedName>
</protein>
<dbReference type="HOGENOM" id="CLU_2773156_0_0_0"/>
<dbReference type="InParanoid" id="Q7UKX4"/>
<dbReference type="STRING" id="243090.RB9877"/>
<accession>Q7UKX4</accession>
<dbReference type="AlphaFoldDB" id="Q7UKX4"/>
<keyword evidence="2" id="KW-1185">Reference proteome</keyword>
<reference evidence="1 2" key="1">
    <citation type="journal article" date="2003" name="Proc. Natl. Acad. Sci. U.S.A.">
        <title>Complete genome sequence of the marine planctomycete Pirellula sp. strain 1.</title>
        <authorList>
            <person name="Gloeckner F.O."/>
            <person name="Kube M."/>
            <person name="Bauer M."/>
            <person name="Teeling H."/>
            <person name="Lombardot T."/>
            <person name="Ludwig W."/>
            <person name="Gade D."/>
            <person name="Beck A."/>
            <person name="Borzym K."/>
            <person name="Heitmann K."/>
            <person name="Rabus R."/>
            <person name="Schlesner H."/>
            <person name="Amann R."/>
            <person name="Reinhardt R."/>
        </authorList>
    </citation>
    <scope>NUCLEOTIDE SEQUENCE [LARGE SCALE GENOMIC DNA]</scope>
    <source>
        <strain evidence="2">DSM 10527 / NCIMB 13988 / SH1</strain>
    </source>
</reference>
<gene>
    <name evidence="1" type="ordered locus">RB9877</name>
</gene>
<evidence type="ECO:0000313" key="2">
    <source>
        <dbReference type="Proteomes" id="UP000001025"/>
    </source>
</evidence>
<dbReference type="PATRIC" id="fig|243090.15.peg.4753"/>
<organism evidence="1 2">
    <name type="scientific">Rhodopirellula baltica (strain DSM 10527 / NCIMB 13988 / SH1)</name>
    <dbReference type="NCBI Taxonomy" id="243090"/>
    <lineage>
        <taxon>Bacteria</taxon>
        <taxon>Pseudomonadati</taxon>
        <taxon>Planctomycetota</taxon>
        <taxon>Planctomycetia</taxon>
        <taxon>Pirellulales</taxon>
        <taxon>Pirellulaceae</taxon>
        <taxon>Rhodopirellula</taxon>
    </lineage>
</organism>
<dbReference type="KEGG" id="rba:RB9877"/>
<proteinExistence type="predicted"/>
<dbReference type="Proteomes" id="UP000001025">
    <property type="component" value="Chromosome"/>
</dbReference>
<evidence type="ECO:0000313" key="1">
    <source>
        <dbReference type="EMBL" id="CAD76506.1"/>
    </source>
</evidence>